<keyword evidence="1" id="KW-0812">Transmembrane</keyword>
<proteinExistence type="predicted"/>
<organism evidence="2 3">
    <name type="scientific">Cytospora mali</name>
    <name type="common">Apple Valsa canker fungus</name>
    <name type="synonym">Valsa mali</name>
    <dbReference type="NCBI Taxonomy" id="578113"/>
    <lineage>
        <taxon>Eukaryota</taxon>
        <taxon>Fungi</taxon>
        <taxon>Dikarya</taxon>
        <taxon>Ascomycota</taxon>
        <taxon>Pezizomycotina</taxon>
        <taxon>Sordariomycetes</taxon>
        <taxon>Sordariomycetidae</taxon>
        <taxon>Diaporthales</taxon>
        <taxon>Cytosporaceae</taxon>
        <taxon>Cytospora</taxon>
    </lineage>
</organism>
<feature type="transmembrane region" description="Helical" evidence="1">
    <location>
        <begin position="30"/>
        <end position="49"/>
    </location>
</feature>
<dbReference type="Proteomes" id="UP000078576">
    <property type="component" value="Unassembled WGS sequence"/>
</dbReference>
<name>A0A194VFE0_CYTMA</name>
<reference evidence="3" key="1">
    <citation type="submission" date="2014-12" db="EMBL/GenBank/DDBJ databases">
        <title>Genome Sequence of Valsa Canker Pathogens Uncovers a Specific Adaption of Colonization on Woody Bark.</title>
        <authorList>
            <person name="Yin Z."/>
            <person name="Liu H."/>
            <person name="Gao X."/>
            <person name="Li Z."/>
            <person name="Song N."/>
            <person name="Ke X."/>
            <person name="Dai Q."/>
            <person name="Wu Y."/>
            <person name="Sun Y."/>
            <person name="Xu J.-R."/>
            <person name="Kang Z.K."/>
            <person name="Wang L."/>
            <person name="Huang L."/>
        </authorList>
    </citation>
    <scope>NUCLEOTIDE SEQUENCE [LARGE SCALE GENOMIC DNA]</scope>
    <source>
        <strain evidence="3">SXYL134</strain>
    </source>
</reference>
<keyword evidence="3" id="KW-1185">Reference proteome</keyword>
<dbReference type="AlphaFoldDB" id="A0A194VFE0"/>
<keyword evidence="1" id="KW-1133">Transmembrane helix</keyword>
<protein>
    <submittedName>
        <fullName evidence="2">Uncharacterized protein</fullName>
    </submittedName>
</protein>
<sequence>MFRRTLSPTALRGIRHASTSSPEQIFRYKILAGAVALITASGALTGAWLKRDRDIVKQKKVFQETSIDNRIAILEDRRSTLVSMKMPVEMKLEDLRARMRAKKELEEQRGGEGQR</sequence>
<dbReference type="OrthoDB" id="5428081at2759"/>
<keyword evidence="1" id="KW-0472">Membrane</keyword>
<gene>
    <name evidence="2" type="ORF">VP1G_09705</name>
</gene>
<dbReference type="EMBL" id="KN714821">
    <property type="protein sequence ID" value="KUI62589.1"/>
    <property type="molecule type" value="Genomic_DNA"/>
</dbReference>
<accession>A0A194VFE0</accession>
<evidence type="ECO:0000256" key="1">
    <source>
        <dbReference type="SAM" id="Phobius"/>
    </source>
</evidence>
<evidence type="ECO:0000313" key="3">
    <source>
        <dbReference type="Proteomes" id="UP000078576"/>
    </source>
</evidence>
<evidence type="ECO:0000313" key="2">
    <source>
        <dbReference type="EMBL" id="KUI62589.1"/>
    </source>
</evidence>